<comment type="caution">
    <text evidence="2">The sequence shown here is derived from an EMBL/GenBank/DDBJ whole genome shotgun (WGS) entry which is preliminary data.</text>
</comment>
<name>A0A4Q6XNN4_9SPHN</name>
<keyword evidence="1" id="KW-0472">Membrane</keyword>
<keyword evidence="3" id="KW-1185">Reference proteome</keyword>
<gene>
    <name evidence="2" type="ORF">EWE75_18860</name>
</gene>
<sequence>MTPPDLNDPAARAAYARELRAIARPVRLMGVALAVAGALLAALQRTRYPAIPTVLPLVLLALGALHMLAAVAVRMKYHQRRMKGDR</sequence>
<reference evidence="2 3" key="1">
    <citation type="submission" date="2019-02" db="EMBL/GenBank/DDBJ databases">
        <authorList>
            <person name="Li Y."/>
        </authorList>
    </citation>
    <scope>NUCLEOTIDE SEQUENCE [LARGE SCALE GENOMIC DNA]</scope>
    <source>
        <strain evidence="2 3">3-7</strain>
    </source>
</reference>
<dbReference type="AlphaFoldDB" id="A0A4Q6XNN4"/>
<proteinExistence type="predicted"/>
<organism evidence="2 3">
    <name type="scientific">Sphingomonas populi</name>
    <dbReference type="NCBI Taxonomy" id="2484750"/>
    <lineage>
        <taxon>Bacteria</taxon>
        <taxon>Pseudomonadati</taxon>
        <taxon>Pseudomonadota</taxon>
        <taxon>Alphaproteobacteria</taxon>
        <taxon>Sphingomonadales</taxon>
        <taxon>Sphingomonadaceae</taxon>
        <taxon>Sphingomonas</taxon>
    </lineage>
</organism>
<protein>
    <submittedName>
        <fullName evidence="2">Uncharacterized protein</fullName>
    </submittedName>
</protein>
<feature type="transmembrane region" description="Helical" evidence="1">
    <location>
        <begin position="26"/>
        <end position="44"/>
    </location>
</feature>
<evidence type="ECO:0000313" key="2">
    <source>
        <dbReference type="EMBL" id="RZF61245.1"/>
    </source>
</evidence>
<evidence type="ECO:0000313" key="3">
    <source>
        <dbReference type="Proteomes" id="UP000292085"/>
    </source>
</evidence>
<accession>A0A4Q6XNN4</accession>
<feature type="transmembrane region" description="Helical" evidence="1">
    <location>
        <begin position="50"/>
        <end position="73"/>
    </location>
</feature>
<dbReference type="EMBL" id="SGIS01000035">
    <property type="protein sequence ID" value="RZF61245.1"/>
    <property type="molecule type" value="Genomic_DNA"/>
</dbReference>
<dbReference type="Proteomes" id="UP000292085">
    <property type="component" value="Unassembled WGS sequence"/>
</dbReference>
<dbReference type="RefSeq" id="WP_130159650.1">
    <property type="nucleotide sequence ID" value="NZ_SGIS01000035.1"/>
</dbReference>
<keyword evidence="1" id="KW-1133">Transmembrane helix</keyword>
<evidence type="ECO:0000256" key="1">
    <source>
        <dbReference type="SAM" id="Phobius"/>
    </source>
</evidence>
<keyword evidence="1" id="KW-0812">Transmembrane</keyword>